<accession>A0A6G1KT58</accession>
<gene>
    <name evidence="1" type="ORF">K504DRAFT_457821</name>
</gene>
<keyword evidence="2" id="KW-1185">Reference proteome</keyword>
<sequence>MRLSSKLDLWLDGMESQEVKKASRFPKEFLCSVRNTRTEIDRRARKTKFTLHSGGPLFLFSYSTGEVDVMDDVDPGHDRDGIRAVTTKRGDCSYKRLSCAARKGRKKKGCSFNTPFIYTRGGILFKFILQHWPNPSILLLPLFIEAPYSRKYQPITF</sequence>
<organism evidence="1 2">
    <name type="scientific">Pleomassaria siparia CBS 279.74</name>
    <dbReference type="NCBI Taxonomy" id="1314801"/>
    <lineage>
        <taxon>Eukaryota</taxon>
        <taxon>Fungi</taxon>
        <taxon>Dikarya</taxon>
        <taxon>Ascomycota</taxon>
        <taxon>Pezizomycotina</taxon>
        <taxon>Dothideomycetes</taxon>
        <taxon>Pleosporomycetidae</taxon>
        <taxon>Pleosporales</taxon>
        <taxon>Pleomassariaceae</taxon>
        <taxon>Pleomassaria</taxon>
    </lineage>
</organism>
<proteinExistence type="predicted"/>
<name>A0A6G1KT58_9PLEO</name>
<evidence type="ECO:0000313" key="1">
    <source>
        <dbReference type="EMBL" id="KAF2715672.1"/>
    </source>
</evidence>
<reference evidence="1" key="1">
    <citation type="journal article" date="2020" name="Stud. Mycol.">
        <title>101 Dothideomycetes genomes: a test case for predicting lifestyles and emergence of pathogens.</title>
        <authorList>
            <person name="Haridas S."/>
            <person name="Albert R."/>
            <person name="Binder M."/>
            <person name="Bloem J."/>
            <person name="Labutti K."/>
            <person name="Salamov A."/>
            <person name="Andreopoulos B."/>
            <person name="Baker S."/>
            <person name="Barry K."/>
            <person name="Bills G."/>
            <person name="Bluhm B."/>
            <person name="Cannon C."/>
            <person name="Castanera R."/>
            <person name="Culley D."/>
            <person name="Daum C."/>
            <person name="Ezra D."/>
            <person name="Gonzalez J."/>
            <person name="Henrissat B."/>
            <person name="Kuo A."/>
            <person name="Liang C."/>
            <person name="Lipzen A."/>
            <person name="Lutzoni F."/>
            <person name="Magnuson J."/>
            <person name="Mondo S."/>
            <person name="Nolan M."/>
            <person name="Ohm R."/>
            <person name="Pangilinan J."/>
            <person name="Park H.-J."/>
            <person name="Ramirez L."/>
            <person name="Alfaro M."/>
            <person name="Sun H."/>
            <person name="Tritt A."/>
            <person name="Yoshinaga Y."/>
            <person name="Zwiers L.-H."/>
            <person name="Turgeon B."/>
            <person name="Goodwin S."/>
            <person name="Spatafora J."/>
            <person name="Crous P."/>
            <person name="Grigoriev I."/>
        </authorList>
    </citation>
    <scope>NUCLEOTIDE SEQUENCE</scope>
    <source>
        <strain evidence="1">CBS 279.74</strain>
    </source>
</reference>
<dbReference type="AlphaFoldDB" id="A0A6G1KT58"/>
<dbReference type="Proteomes" id="UP000799428">
    <property type="component" value="Unassembled WGS sequence"/>
</dbReference>
<dbReference type="EMBL" id="MU005764">
    <property type="protein sequence ID" value="KAF2715672.1"/>
    <property type="molecule type" value="Genomic_DNA"/>
</dbReference>
<protein>
    <submittedName>
        <fullName evidence="1">Uncharacterized protein</fullName>
    </submittedName>
</protein>
<evidence type="ECO:0000313" key="2">
    <source>
        <dbReference type="Proteomes" id="UP000799428"/>
    </source>
</evidence>